<dbReference type="Proteomes" id="UP000595332">
    <property type="component" value="Chromosome"/>
</dbReference>
<organism evidence="2 3">
    <name type="scientific">Neptunomonas japonica JAMM 1380</name>
    <dbReference type="NCBI Taxonomy" id="1441457"/>
    <lineage>
        <taxon>Bacteria</taxon>
        <taxon>Pseudomonadati</taxon>
        <taxon>Pseudomonadota</taxon>
        <taxon>Gammaproteobacteria</taxon>
        <taxon>Oceanospirillales</taxon>
        <taxon>Oceanospirillaceae</taxon>
        <taxon>Neptunomonas</taxon>
    </lineage>
</organism>
<dbReference type="Gene3D" id="1.10.3730.20">
    <property type="match status" value="2"/>
</dbReference>
<dbReference type="KEGG" id="njp:NEJAP_2517"/>
<keyword evidence="1" id="KW-0472">Membrane</keyword>
<proteinExistence type="predicted"/>
<evidence type="ECO:0008006" key="4">
    <source>
        <dbReference type="Google" id="ProtNLM"/>
    </source>
</evidence>
<dbReference type="InterPro" id="IPR037185">
    <property type="entry name" value="EmrE-like"/>
</dbReference>
<evidence type="ECO:0000313" key="3">
    <source>
        <dbReference type="Proteomes" id="UP000595332"/>
    </source>
</evidence>
<evidence type="ECO:0000256" key="1">
    <source>
        <dbReference type="SAM" id="Phobius"/>
    </source>
</evidence>
<accession>A0A7R6PPX6</accession>
<feature type="transmembrane region" description="Helical" evidence="1">
    <location>
        <begin position="122"/>
        <end position="140"/>
    </location>
</feature>
<feature type="transmembrane region" description="Helical" evidence="1">
    <location>
        <begin position="62"/>
        <end position="84"/>
    </location>
</feature>
<sequence>MTTTAFVLVMISAVLHISWNVIGKKSSQSVLFYAWTTACGGLLFSPLLLLSENLLIILPERFWVLLFASGLYQTLYMIGLARAYRTGNLSLVYPLARALPVFLVPILVFFIYKESQLKVDDLVGMVLIVLGAVLVPLQHWRNIKIHDYFNVSMGWVLVGLPDKRWALLAGIFVITTYMLVLVSMSLVTEVSYVVALRQVSIPLGVIIGVLWLKESFSLPRIQGVLVMLAGLVLVAL</sequence>
<dbReference type="EMBL" id="AP014546">
    <property type="protein sequence ID" value="BBB30462.1"/>
    <property type="molecule type" value="Genomic_DNA"/>
</dbReference>
<dbReference type="AlphaFoldDB" id="A0A7R6PPX6"/>
<feature type="transmembrane region" description="Helical" evidence="1">
    <location>
        <begin position="218"/>
        <end position="235"/>
    </location>
</feature>
<keyword evidence="3" id="KW-1185">Reference proteome</keyword>
<evidence type="ECO:0000313" key="2">
    <source>
        <dbReference type="EMBL" id="BBB30462.1"/>
    </source>
</evidence>
<feature type="transmembrane region" description="Helical" evidence="1">
    <location>
        <begin position="165"/>
        <end position="187"/>
    </location>
</feature>
<gene>
    <name evidence="2" type="ORF">NEJAP_2517</name>
</gene>
<feature type="transmembrane region" description="Helical" evidence="1">
    <location>
        <begin position="90"/>
        <end position="110"/>
    </location>
</feature>
<feature type="transmembrane region" description="Helical" evidence="1">
    <location>
        <begin position="30"/>
        <end position="50"/>
    </location>
</feature>
<keyword evidence="1" id="KW-0812">Transmembrane</keyword>
<protein>
    <recommendedName>
        <fullName evidence="4">EamA domain-containing protein</fullName>
    </recommendedName>
</protein>
<feature type="transmembrane region" description="Helical" evidence="1">
    <location>
        <begin position="194"/>
        <end position="212"/>
    </location>
</feature>
<keyword evidence="1" id="KW-1133">Transmembrane helix</keyword>
<name>A0A7R6PPX6_9GAMM</name>
<dbReference type="SUPFAM" id="SSF103481">
    <property type="entry name" value="Multidrug resistance efflux transporter EmrE"/>
    <property type="match status" value="2"/>
</dbReference>
<reference evidence="2 3" key="1">
    <citation type="journal article" date="2008" name="Int. J. Syst. Evol. Microbiol.">
        <title>Neptunomonas japonica sp. nov., an Osedax japonicus symbiont-like bacterium isolated from sediment adjacent to sperm whale carcasses off Kagoshima, Japan.</title>
        <authorList>
            <person name="Miyazaki M."/>
            <person name="Nogi Y."/>
            <person name="Fujiwara Y."/>
            <person name="Kawato M."/>
            <person name="Kubokawa K."/>
            <person name="Horikoshi K."/>
        </authorList>
    </citation>
    <scope>NUCLEOTIDE SEQUENCE [LARGE SCALE GENOMIC DNA]</scope>
    <source>
        <strain evidence="2 3">JAMM 1380</strain>
    </source>
</reference>